<sequence>MRFKSKYYIVFPRKMVEEIEWPKEWGHQCAGNVAEMLREHLGVSRIASEIKFLISESERWKMIYAFNVSYQDTEDFLNSQCSTLHFNSKIAMKKAEKALKKMGAKKLTCTESYRDVILQHAYYKHNNEFKP</sequence>
<organism evidence="1 2">
    <name type="scientific">Flavobacterium cerinum</name>
    <dbReference type="NCBI Taxonomy" id="2502784"/>
    <lineage>
        <taxon>Bacteria</taxon>
        <taxon>Pseudomonadati</taxon>
        <taxon>Bacteroidota</taxon>
        <taxon>Flavobacteriia</taxon>
        <taxon>Flavobacteriales</taxon>
        <taxon>Flavobacteriaceae</taxon>
        <taxon>Flavobacterium</taxon>
    </lineage>
</organism>
<proteinExistence type="predicted"/>
<dbReference type="EMBL" id="CP101751">
    <property type="protein sequence ID" value="UUC45568.1"/>
    <property type="molecule type" value="Genomic_DNA"/>
</dbReference>
<accession>A0ABY5IRU5</accession>
<evidence type="ECO:0000313" key="1">
    <source>
        <dbReference type="EMBL" id="UUC45568.1"/>
    </source>
</evidence>
<gene>
    <name evidence="1" type="ORF">NOX80_18350</name>
</gene>
<name>A0ABY5IRU5_9FLAO</name>
<dbReference type="RefSeq" id="WP_256551261.1">
    <property type="nucleotide sequence ID" value="NZ_CP101751.1"/>
</dbReference>
<protein>
    <submittedName>
        <fullName evidence="1">Uncharacterized protein</fullName>
    </submittedName>
</protein>
<keyword evidence="2" id="KW-1185">Reference proteome</keyword>
<evidence type="ECO:0000313" key="2">
    <source>
        <dbReference type="Proteomes" id="UP001059844"/>
    </source>
</evidence>
<dbReference type="Proteomes" id="UP001059844">
    <property type="component" value="Chromosome"/>
</dbReference>
<reference evidence="1" key="1">
    <citation type="submission" date="2022-07" db="EMBL/GenBank/DDBJ databases">
        <title>Isolation, identification, and degradation of a PFOSA degrading strain from sewage treatment plant.</title>
        <authorList>
            <person name="Zhang L."/>
            <person name="Huo Y."/>
        </authorList>
    </citation>
    <scope>NUCLEOTIDE SEQUENCE</scope>
    <source>
        <strain evidence="1">C1</strain>
    </source>
</reference>